<dbReference type="Proteomes" id="UP000243096">
    <property type="component" value="Unassembled WGS sequence"/>
</dbReference>
<accession>A0A2P5KBN8</accession>
<name>A0A2P5KBN8_9BURK</name>
<dbReference type="OrthoDB" id="963457at2"/>
<evidence type="ECO:0000313" key="1">
    <source>
        <dbReference type="EMBL" id="PPB84055.1"/>
    </source>
</evidence>
<comment type="caution">
    <text evidence="1">The sequence shown here is derived from an EMBL/GenBank/DDBJ whole genome shotgun (WGS) entry which is preliminary data.</text>
</comment>
<reference evidence="1 2" key="1">
    <citation type="submission" date="2018-01" db="EMBL/GenBank/DDBJ databases">
        <title>Genomic Encyclopedia of Type Strains, Phase III (KMG-III): the genomes of soil and plant-associated and newly described type strains.</title>
        <authorList>
            <person name="Whitman W."/>
        </authorList>
    </citation>
    <scope>NUCLEOTIDE SEQUENCE [LARGE SCALE GENOMIC DNA]</scope>
    <source>
        <strain evidence="1 2">HKI456</strain>
    </source>
</reference>
<protein>
    <submittedName>
        <fullName evidence="1">Uncharacterized protein</fullName>
    </submittedName>
</protein>
<gene>
    <name evidence="1" type="ORF">B0O95_1042</name>
</gene>
<sequence>MKIISQVNWAYTLFEDEDGSYVLSIVVPARDAAWAVYEKEIRLSSYEKYLLKLFPQRVSRLVERFMQEKKRIQSAKSEL</sequence>
<dbReference type="RefSeq" id="WP_104076889.1">
    <property type="nucleotide sequence ID" value="NZ_CP062178.1"/>
</dbReference>
<keyword evidence="2" id="KW-1185">Reference proteome</keyword>
<evidence type="ECO:0000313" key="2">
    <source>
        <dbReference type="Proteomes" id="UP000243096"/>
    </source>
</evidence>
<dbReference type="EMBL" id="PRDW01000004">
    <property type="protein sequence ID" value="PPB84055.1"/>
    <property type="molecule type" value="Genomic_DNA"/>
</dbReference>
<proteinExistence type="predicted"/>
<dbReference type="AlphaFoldDB" id="A0A2P5KBN8"/>
<organism evidence="1 2">
    <name type="scientific">Mycetohabitans endofungorum</name>
    <dbReference type="NCBI Taxonomy" id="417203"/>
    <lineage>
        <taxon>Bacteria</taxon>
        <taxon>Pseudomonadati</taxon>
        <taxon>Pseudomonadota</taxon>
        <taxon>Betaproteobacteria</taxon>
        <taxon>Burkholderiales</taxon>
        <taxon>Burkholderiaceae</taxon>
        <taxon>Mycetohabitans</taxon>
    </lineage>
</organism>